<feature type="compositionally biased region" description="Low complexity" evidence="1">
    <location>
        <begin position="108"/>
        <end position="118"/>
    </location>
</feature>
<feature type="signal peptide" evidence="2">
    <location>
        <begin position="1"/>
        <end position="28"/>
    </location>
</feature>
<dbReference type="Proteomes" id="UP001196870">
    <property type="component" value="Unassembled WGS sequence"/>
</dbReference>
<gene>
    <name evidence="4" type="ORF">GXW71_27970</name>
</gene>
<reference evidence="5" key="1">
    <citation type="journal article" date="2021" name="Syst. Appl. Microbiol.">
        <title>Roseomonas hellenica sp. nov., isolated from roots of wild-growing Alkanna tinctoria.</title>
        <authorList>
            <person name="Rat A."/>
            <person name="Naranjo H.D."/>
            <person name="Lebbe L."/>
            <person name="Cnockaert M."/>
            <person name="Krigas N."/>
            <person name="Grigoriadou K."/>
            <person name="Maloupa E."/>
            <person name="Willems A."/>
        </authorList>
    </citation>
    <scope>NUCLEOTIDE SEQUENCE [LARGE SCALE GENOMIC DNA]</scope>
    <source>
        <strain evidence="5">LMG 31523</strain>
    </source>
</reference>
<feature type="compositionally biased region" description="Low complexity" evidence="1">
    <location>
        <begin position="28"/>
        <end position="55"/>
    </location>
</feature>
<dbReference type="EMBL" id="JAAGBB010000051">
    <property type="protein sequence ID" value="MBR0668224.1"/>
    <property type="molecule type" value="Genomic_DNA"/>
</dbReference>
<dbReference type="InterPro" id="IPR011033">
    <property type="entry name" value="PRC_barrel-like_sf"/>
</dbReference>
<evidence type="ECO:0000256" key="2">
    <source>
        <dbReference type="SAM" id="SignalP"/>
    </source>
</evidence>
<organism evidence="4 5">
    <name type="scientific">Plastoroseomonas hellenica</name>
    <dbReference type="NCBI Taxonomy" id="2687306"/>
    <lineage>
        <taxon>Bacteria</taxon>
        <taxon>Pseudomonadati</taxon>
        <taxon>Pseudomonadota</taxon>
        <taxon>Alphaproteobacteria</taxon>
        <taxon>Acetobacterales</taxon>
        <taxon>Acetobacteraceae</taxon>
        <taxon>Plastoroseomonas</taxon>
    </lineage>
</organism>
<evidence type="ECO:0000313" key="4">
    <source>
        <dbReference type="EMBL" id="MBR0668224.1"/>
    </source>
</evidence>
<accession>A0ABS5F6Q4</accession>
<evidence type="ECO:0000313" key="5">
    <source>
        <dbReference type="Proteomes" id="UP001196870"/>
    </source>
</evidence>
<dbReference type="SUPFAM" id="SSF50346">
    <property type="entry name" value="PRC-barrel domain"/>
    <property type="match status" value="1"/>
</dbReference>
<dbReference type="PANTHER" id="PTHR36505:SF1">
    <property type="entry name" value="BLR1072 PROTEIN"/>
    <property type="match status" value="1"/>
</dbReference>
<dbReference type="Gene3D" id="2.30.30.240">
    <property type="entry name" value="PRC-barrel domain"/>
    <property type="match status" value="1"/>
</dbReference>
<proteinExistence type="predicted"/>
<evidence type="ECO:0000256" key="1">
    <source>
        <dbReference type="SAM" id="MobiDB-lite"/>
    </source>
</evidence>
<feature type="region of interest" description="Disordered" evidence="1">
    <location>
        <begin position="28"/>
        <end position="118"/>
    </location>
</feature>
<evidence type="ECO:0000259" key="3">
    <source>
        <dbReference type="Pfam" id="PF05239"/>
    </source>
</evidence>
<keyword evidence="2" id="KW-0732">Signal</keyword>
<dbReference type="Pfam" id="PF05239">
    <property type="entry name" value="PRC"/>
    <property type="match status" value="1"/>
</dbReference>
<dbReference type="PANTHER" id="PTHR36505">
    <property type="entry name" value="BLR1072 PROTEIN"/>
    <property type="match status" value="1"/>
</dbReference>
<feature type="chain" id="PRO_5047369037" description="PRC-barrel domain-containing protein" evidence="2">
    <location>
        <begin position="29"/>
        <end position="208"/>
    </location>
</feature>
<dbReference type="RefSeq" id="WP_211855999.1">
    <property type="nucleotide sequence ID" value="NZ_JAAGBB010000051.1"/>
</dbReference>
<feature type="domain" description="PRC-barrel" evidence="3">
    <location>
        <begin position="121"/>
        <end position="175"/>
    </location>
</feature>
<comment type="caution">
    <text evidence="4">The sequence shown here is derived from an EMBL/GenBank/DDBJ whole genome shotgun (WGS) entry which is preliminary data.</text>
</comment>
<keyword evidence="5" id="KW-1185">Reference proteome</keyword>
<protein>
    <recommendedName>
        <fullName evidence="3">PRC-barrel domain-containing protein</fullName>
    </recommendedName>
</protein>
<feature type="compositionally biased region" description="Polar residues" evidence="1">
    <location>
        <begin position="92"/>
        <end position="105"/>
    </location>
</feature>
<dbReference type="InterPro" id="IPR027275">
    <property type="entry name" value="PRC-brl_dom"/>
</dbReference>
<sequence length="208" mass="21001">MVMRSRILTATLAAGMLAAPAIVLGQQAAPDGTPGNPPGTATGRAADRATGQTTAPDGTPGNPPGTAVGRAVDRALGTNTTGANPQADAQRAPTNEPGSTATNPIPNAPGTAAVGAAPTDRASRIIGAKVYNERNEAVGDVDDLIIHASGQAPTAVLSVGGFLGIGARLVAVPLSELRFNPDGERWVLNGATRDTLQARPPFSYQRRT</sequence>
<name>A0ABS5F6Q4_9PROT</name>